<protein>
    <recommendedName>
        <fullName evidence="4">Peptidase inhibitor family I36</fullName>
    </recommendedName>
</protein>
<evidence type="ECO:0008006" key="4">
    <source>
        <dbReference type="Google" id="ProtNLM"/>
    </source>
</evidence>
<name>A0A1Q8CPK8_9PSEU</name>
<sequence>MVRRIALVGAAVLGFTAILPATSVQAIPKCRSGYNCLYQWYADPAHTTFVGFLSIDCEGNTESSGGRSQHLHFTESPCG</sequence>
<evidence type="ECO:0000313" key="3">
    <source>
        <dbReference type="Proteomes" id="UP000185596"/>
    </source>
</evidence>
<dbReference type="OrthoDB" id="3543254at2"/>
<gene>
    <name evidence="2" type="ORF">BU204_17040</name>
</gene>
<dbReference type="RefSeq" id="WP_075126676.1">
    <property type="nucleotide sequence ID" value="NZ_MSIE01000030.1"/>
</dbReference>
<dbReference type="AlphaFoldDB" id="A0A1Q8CPK8"/>
<dbReference type="Pfam" id="PF19806">
    <property type="entry name" value="DUF6289"/>
    <property type="match status" value="1"/>
</dbReference>
<keyword evidence="3" id="KW-1185">Reference proteome</keyword>
<evidence type="ECO:0000313" key="2">
    <source>
        <dbReference type="EMBL" id="OLF16294.1"/>
    </source>
</evidence>
<feature type="signal peptide" evidence="1">
    <location>
        <begin position="1"/>
        <end position="26"/>
    </location>
</feature>
<accession>A0A1Q8CPK8</accession>
<dbReference type="InterPro" id="IPR046256">
    <property type="entry name" value="DUF6289"/>
</dbReference>
<proteinExistence type="predicted"/>
<keyword evidence="1" id="KW-0732">Signal</keyword>
<organism evidence="2 3">
    <name type="scientific">Actinophytocola xanthii</name>
    <dbReference type="NCBI Taxonomy" id="1912961"/>
    <lineage>
        <taxon>Bacteria</taxon>
        <taxon>Bacillati</taxon>
        <taxon>Actinomycetota</taxon>
        <taxon>Actinomycetes</taxon>
        <taxon>Pseudonocardiales</taxon>
        <taxon>Pseudonocardiaceae</taxon>
    </lineage>
</organism>
<comment type="caution">
    <text evidence="2">The sequence shown here is derived from an EMBL/GenBank/DDBJ whole genome shotgun (WGS) entry which is preliminary data.</text>
</comment>
<dbReference type="Proteomes" id="UP000185596">
    <property type="component" value="Unassembled WGS sequence"/>
</dbReference>
<feature type="chain" id="PRO_5012028100" description="Peptidase inhibitor family I36" evidence="1">
    <location>
        <begin position="27"/>
        <end position="79"/>
    </location>
</feature>
<reference evidence="2 3" key="1">
    <citation type="submission" date="2016-12" db="EMBL/GenBank/DDBJ databases">
        <title>The draft genome sequence of Actinophytocola sp. 11-183.</title>
        <authorList>
            <person name="Wang W."/>
            <person name="Yuan L."/>
        </authorList>
    </citation>
    <scope>NUCLEOTIDE SEQUENCE [LARGE SCALE GENOMIC DNA]</scope>
    <source>
        <strain evidence="2 3">11-183</strain>
    </source>
</reference>
<evidence type="ECO:0000256" key="1">
    <source>
        <dbReference type="SAM" id="SignalP"/>
    </source>
</evidence>
<dbReference type="STRING" id="1912961.BU204_17040"/>
<dbReference type="EMBL" id="MSIE01000030">
    <property type="protein sequence ID" value="OLF16294.1"/>
    <property type="molecule type" value="Genomic_DNA"/>
</dbReference>